<dbReference type="Proteomes" id="UP000319210">
    <property type="component" value="Unassembled WGS sequence"/>
</dbReference>
<dbReference type="PROSITE" id="PS01295">
    <property type="entry name" value="ISPD"/>
    <property type="match status" value="1"/>
</dbReference>
<dbReference type="Gene3D" id="1.10.630.10">
    <property type="entry name" value="Cytochrome P450"/>
    <property type="match status" value="1"/>
</dbReference>
<feature type="compositionally biased region" description="Basic and acidic residues" evidence="4">
    <location>
        <begin position="194"/>
        <end position="212"/>
    </location>
</feature>
<dbReference type="GO" id="GO:0020037">
    <property type="term" value="F:heme binding"/>
    <property type="evidence" value="ECO:0007669"/>
    <property type="project" value="InterPro"/>
</dbReference>
<dbReference type="InterPro" id="IPR050121">
    <property type="entry name" value="Cytochrome_P450_monoxygenase"/>
</dbReference>
<proteinExistence type="inferred from homology"/>
<dbReference type="PRINTS" id="PR00385">
    <property type="entry name" value="P450"/>
</dbReference>
<dbReference type="Pfam" id="PF00067">
    <property type="entry name" value="p450"/>
    <property type="match status" value="2"/>
</dbReference>
<dbReference type="GO" id="GO:0005506">
    <property type="term" value="F:iron ion binding"/>
    <property type="evidence" value="ECO:0007669"/>
    <property type="project" value="InterPro"/>
</dbReference>
<feature type="compositionally biased region" description="Low complexity" evidence="4">
    <location>
        <begin position="418"/>
        <end position="431"/>
    </location>
</feature>
<evidence type="ECO:0000256" key="1">
    <source>
        <dbReference type="ARBA" id="ARBA00001971"/>
    </source>
</evidence>
<dbReference type="GO" id="GO:0016705">
    <property type="term" value="F:oxidoreductase activity, acting on paired donors, with incorporation or reduction of molecular oxygen"/>
    <property type="evidence" value="ECO:0007669"/>
    <property type="project" value="InterPro"/>
</dbReference>
<evidence type="ECO:0000256" key="3">
    <source>
        <dbReference type="RuleBase" id="RU000461"/>
    </source>
</evidence>
<dbReference type="PANTHER" id="PTHR24305:SF166">
    <property type="entry name" value="CYTOCHROME P450 12A4, MITOCHONDRIAL-RELATED"/>
    <property type="match status" value="1"/>
</dbReference>
<keyword evidence="3" id="KW-0408">Iron</keyword>
<protein>
    <submittedName>
        <fullName evidence="5">Cytochrome P450</fullName>
    </submittedName>
</protein>
<dbReference type="InterPro" id="IPR036396">
    <property type="entry name" value="Cyt_P450_sf"/>
</dbReference>
<gene>
    <name evidence="5" type="ORF">SCA03_45880</name>
</gene>
<dbReference type="GO" id="GO:0008299">
    <property type="term" value="P:isoprenoid biosynthetic process"/>
    <property type="evidence" value="ECO:0007669"/>
    <property type="project" value="InterPro"/>
</dbReference>
<dbReference type="RefSeq" id="WP_230988853.1">
    <property type="nucleotide sequence ID" value="NZ_BJMM01000026.1"/>
</dbReference>
<keyword evidence="3" id="KW-0349">Heme</keyword>
<feature type="region of interest" description="Disordered" evidence="4">
    <location>
        <begin position="417"/>
        <end position="442"/>
    </location>
</feature>
<comment type="similarity">
    <text evidence="2 3">Belongs to the cytochrome P450 family.</text>
</comment>
<dbReference type="PROSITE" id="PS00086">
    <property type="entry name" value="CYTOCHROME_P450"/>
    <property type="match status" value="1"/>
</dbReference>
<sequence>MSKTALIDHLYEAWHRGPVSPLRLGSQDAVLVTGPEAVRQVLVHDAARCTKRSHRARSLLGDGLITATGERWKRQRRALQSHFTAVGVRRYERHIAGAAQHIADRWERCARTGEPTDVAEDMRYFALDTIWRLLTGTPLDARTHDDLSPLARVVAALPTLSAPGRTPSAAPQTQQTQQTRQTQQTQQTQQTRQAPERDGAAEGPERVEEAARRAVAAARAAGPGDGRGILHDLLDYPDQLLRDELVTLIVAGHETTATALTWLHLLLDRHPWWRAWALRRGPAGHRALITETLRLYPPVWLIPRHADEDTVLDGRPVAAGTRVLVCPYLTHRDPALWPAPLAFDPRRPAARPQSGAFHPFGTGPRACLGQHFSLREMEILTTTLLPRFVPRPTAPASLSPTFAATLYAAGPCTATVHPVAPDGPGPAALPGQEQPRDREGAG</sequence>
<dbReference type="PRINTS" id="PR00359">
    <property type="entry name" value="BP450"/>
</dbReference>
<dbReference type="InterPro" id="IPR001128">
    <property type="entry name" value="Cyt_P450"/>
</dbReference>
<keyword evidence="3" id="KW-0479">Metal-binding</keyword>
<evidence type="ECO:0000313" key="6">
    <source>
        <dbReference type="Proteomes" id="UP000319210"/>
    </source>
</evidence>
<dbReference type="InterPro" id="IPR002397">
    <property type="entry name" value="Cyt_P450_B"/>
</dbReference>
<dbReference type="GO" id="GO:0004497">
    <property type="term" value="F:monooxygenase activity"/>
    <property type="evidence" value="ECO:0007669"/>
    <property type="project" value="UniProtKB-KW"/>
</dbReference>
<dbReference type="InterPro" id="IPR017972">
    <property type="entry name" value="Cyt_P450_CS"/>
</dbReference>
<comment type="caution">
    <text evidence="5">The sequence shown here is derived from an EMBL/GenBank/DDBJ whole genome shotgun (WGS) entry which is preliminary data.</text>
</comment>
<accession>A0A4Y3R5B9</accession>
<evidence type="ECO:0000313" key="5">
    <source>
        <dbReference type="EMBL" id="GEB52037.1"/>
    </source>
</evidence>
<comment type="cofactor">
    <cofactor evidence="1">
        <name>heme</name>
        <dbReference type="ChEBI" id="CHEBI:30413"/>
    </cofactor>
</comment>
<dbReference type="PANTHER" id="PTHR24305">
    <property type="entry name" value="CYTOCHROME P450"/>
    <property type="match status" value="1"/>
</dbReference>
<dbReference type="EMBL" id="BJMM01000026">
    <property type="protein sequence ID" value="GEB52037.1"/>
    <property type="molecule type" value="Genomic_DNA"/>
</dbReference>
<keyword evidence="3" id="KW-0560">Oxidoreductase</keyword>
<dbReference type="AlphaFoldDB" id="A0A4Y3R5B9"/>
<dbReference type="SUPFAM" id="SSF48264">
    <property type="entry name" value="Cytochrome P450"/>
    <property type="match status" value="1"/>
</dbReference>
<feature type="compositionally biased region" description="Low complexity" evidence="4">
    <location>
        <begin position="172"/>
        <end position="193"/>
    </location>
</feature>
<keyword evidence="3" id="KW-0503">Monooxygenase</keyword>
<evidence type="ECO:0000256" key="2">
    <source>
        <dbReference type="ARBA" id="ARBA00010617"/>
    </source>
</evidence>
<dbReference type="InterPro" id="IPR018294">
    <property type="entry name" value="ISPD_synthase_CS"/>
</dbReference>
<name>A0A4Y3R5B9_STRCI</name>
<organism evidence="5 6">
    <name type="scientific">Streptomyces cacaoi</name>
    <dbReference type="NCBI Taxonomy" id="1898"/>
    <lineage>
        <taxon>Bacteria</taxon>
        <taxon>Bacillati</taxon>
        <taxon>Actinomycetota</taxon>
        <taxon>Actinomycetes</taxon>
        <taxon>Kitasatosporales</taxon>
        <taxon>Streptomycetaceae</taxon>
        <taxon>Streptomyces</taxon>
    </lineage>
</organism>
<feature type="region of interest" description="Disordered" evidence="4">
    <location>
        <begin position="161"/>
        <end position="212"/>
    </location>
</feature>
<keyword evidence="6" id="KW-1185">Reference proteome</keyword>
<evidence type="ECO:0000256" key="4">
    <source>
        <dbReference type="SAM" id="MobiDB-lite"/>
    </source>
</evidence>
<reference evidence="5 6" key="1">
    <citation type="submission" date="2019-06" db="EMBL/GenBank/DDBJ databases">
        <title>Whole genome shotgun sequence of Streptomyces cacaoi subsp. cacaoi NBRC 12748.</title>
        <authorList>
            <person name="Hosoyama A."/>
            <person name="Uohara A."/>
            <person name="Ohji S."/>
            <person name="Ichikawa N."/>
        </authorList>
    </citation>
    <scope>NUCLEOTIDE SEQUENCE [LARGE SCALE GENOMIC DNA]</scope>
    <source>
        <strain evidence="5 6">NBRC 12748</strain>
    </source>
</reference>